<evidence type="ECO:0000313" key="4">
    <source>
        <dbReference type="Proteomes" id="UP000823674"/>
    </source>
</evidence>
<feature type="region of interest" description="Disordered" evidence="1">
    <location>
        <begin position="80"/>
        <end position="115"/>
    </location>
</feature>
<evidence type="ECO:0000256" key="1">
    <source>
        <dbReference type="SAM" id="MobiDB-lite"/>
    </source>
</evidence>
<sequence length="408" mass="44720">MLVLLKSGQSASREEAVAAMKDYRSTVHPFRQSTVMPEYGCVPLYGHDGDYSSVVSPDLPTSFLGLMHHCSSSLKMMVTALPPPSQPSPPPDLPPNKHFPVETLSPIKSPEPPDPPNASVSLVLLQIFVTSSRSSSQSPQILDLMLNLSRVSSKLSDGDAGILFMWYTGCILVSSGMGLLTALDAMLDVWVIRALVGNVLMDYVSFGYIFMSLGFFYSAIECSLHITSFYSAIECSLPIASWFQIFLTFSRVEYLMLNCRSSTKLWFQILIKPTSTFLLSSVLYCCCSCVAPSDFRLEYCSTDYSLSVLFKGSASWCHITSTIPSCVEIRGRLCNVDAAWDAKSRHCDTGGIFSGETTITLPNLCDSLNHVAALMAEAIDVCLAIATAVYSTSDPWQFSLILYHSSSY</sequence>
<protein>
    <submittedName>
        <fullName evidence="3">Uncharacterized protein</fullName>
    </submittedName>
</protein>
<proteinExistence type="predicted"/>
<organism evidence="3 4">
    <name type="scientific">Brassica rapa subsp. trilocularis</name>
    <dbReference type="NCBI Taxonomy" id="1813537"/>
    <lineage>
        <taxon>Eukaryota</taxon>
        <taxon>Viridiplantae</taxon>
        <taxon>Streptophyta</taxon>
        <taxon>Embryophyta</taxon>
        <taxon>Tracheophyta</taxon>
        <taxon>Spermatophyta</taxon>
        <taxon>Magnoliopsida</taxon>
        <taxon>eudicotyledons</taxon>
        <taxon>Gunneridae</taxon>
        <taxon>Pentapetalae</taxon>
        <taxon>rosids</taxon>
        <taxon>malvids</taxon>
        <taxon>Brassicales</taxon>
        <taxon>Brassicaceae</taxon>
        <taxon>Brassiceae</taxon>
        <taxon>Brassica</taxon>
    </lineage>
</organism>
<name>A0ABQ7KXM3_BRACM</name>
<feature type="transmembrane region" description="Helical" evidence="2">
    <location>
        <begin position="164"/>
        <end position="183"/>
    </location>
</feature>
<dbReference type="EMBL" id="JADBGQ010000009">
    <property type="protein sequence ID" value="KAG5379067.1"/>
    <property type="molecule type" value="Genomic_DNA"/>
</dbReference>
<feature type="compositionally biased region" description="Pro residues" evidence="1">
    <location>
        <begin position="81"/>
        <end position="94"/>
    </location>
</feature>
<keyword evidence="2" id="KW-1133">Transmembrane helix</keyword>
<feature type="transmembrane region" description="Helical" evidence="2">
    <location>
        <begin position="195"/>
        <end position="217"/>
    </location>
</feature>
<dbReference type="Proteomes" id="UP000823674">
    <property type="component" value="Chromosome A07"/>
</dbReference>
<comment type="caution">
    <text evidence="3">The sequence shown here is derived from an EMBL/GenBank/DDBJ whole genome shotgun (WGS) entry which is preliminary data.</text>
</comment>
<keyword evidence="2" id="KW-0812">Transmembrane</keyword>
<keyword evidence="2" id="KW-0472">Membrane</keyword>
<accession>A0ABQ7KXM3</accession>
<keyword evidence="4" id="KW-1185">Reference proteome</keyword>
<reference evidence="3 4" key="1">
    <citation type="submission" date="2021-03" db="EMBL/GenBank/DDBJ databases">
        <authorList>
            <person name="King G.J."/>
            <person name="Bancroft I."/>
            <person name="Baten A."/>
            <person name="Bloomfield J."/>
            <person name="Borpatragohain P."/>
            <person name="He Z."/>
            <person name="Irish N."/>
            <person name="Irwin J."/>
            <person name="Liu K."/>
            <person name="Mauleon R.P."/>
            <person name="Moore J."/>
            <person name="Morris R."/>
            <person name="Ostergaard L."/>
            <person name="Wang B."/>
            <person name="Wells R."/>
        </authorList>
    </citation>
    <scope>NUCLEOTIDE SEQUENCE [LARGE SCALE GENOMIC DNA]</scope>
    <source>
        <strain evidence="3">R-o-18</strain>
        <tissue evidence="3">Leaf</tissue>
    </source>
</reference>
<evidence type="ECO:0000256" key="2">
    <source>
        <dbReference type="SAM" id="Phobius"/>
    </source>
</evidence>
<gene>
    <name evidence="3" type="primary">A07p020270.1_BraROA</name>
    <name evidence="3" type="ORF">IGI04_026909</name>
</gene>
<evidence type="ECO:0000313" key="3">
    <source>
        <dbReference type="EMBL" id="KAG5379067.1"/>
    </source>
</evidence>